<feature type="signal peptide" evidence="1">
    <location>
        <begin position="1"/>
        <end position="16"/>
    </location>
</feature>
<keyword evidence="4" id="KW-1185">Reference proteome</keyword>
<evidence type="ECO:0000256" key="1">
    <source>
        <dbReference type="SAM" id="SignalP"/>
    </source>
</evidence>
<dbReference type="Proteomes" id="UP000664417">
    <property type="component" value="Unassembled WGS sequence"/>
</dbReference>
<dbReference type="InterPro" id="IPR013783">
    <property type="entry name" value="Ig-like_fold"/>
</dbReference>
<comment type="caution">
    <text evidence="3">The sequence shown here is derived from an EMBL/GenBank/DDBJ whole genome shotgun (WGS) entry which is preliminary data.</text>
</comment>
<dbReference type="CDD" id="cd00063">
    <property type="entry name" value="FN3"/>
    <property type="match status" value="1"/>
</dbReference>
<dbReference type="InterPro" id="IPR036116">
    <property type="entry name" value="FN3_sf"/>
</dbReference>
<accession>A0A8J7Q239</accession>
<evidence type="ECO:0000313" key="3">
    <source>
        <dbReference type="EMBL" id="MBO1316932.1"/>
    </source>
</evidence>
<dbReference type="SMART" id="SM00060">
    <property type="entry name" value="FN3"/>
    <property type="match status" value="1"/>
</dbReference>
<dbReference type="PROSITE" id="PS51257">
    <property type="entry name" value="PROKAR_LIPOPROTEIN"/>
    <property type="match status" value="1"/>
</dbReference>
<dbReference type="PROSITE" id="PS50853">
    <property type="entry name" value="FN3"/>
    <property type="match status" value="1"/>
</dbReference>
<dbReference type="RefSeq" id="WP_207856168.1">
    <property type="nucleotide sequence ID" value="NZ_JAFREP010000001.1"/>
</dbReference>
<name>A0A8J7Q239_9BACT</name>
<gene>
    <name evidence="3" type="ORF">J3U88_00570</name>
</gene>
<protein>
    <submittedName>
        <fullName evidence="3">Fibronectin type III domain-containing protein</fullName>
    </submittedName>
</protein>
<dbReference type="InterPro" id="IPR028994">
    <property type="entry name" value="Integrin_alpha_N"/>
</dbReference>
<organism evidence="3 4">
    <name type="scientific">Acanthopleuribacter pedis</name>
    <dbReference type="NCBI Taxonomy" id="442870"/>
    <lineage>
        <taxon>Bacteria</taxon>
        <taxon>Pseudomonadati</taxon>
        <taxon>Acidobacteriota</taxon>
        <taxon>Holophagae</taxon>
        <taxon>Acanthopleuribacterales</taxon>
        <taxon>Acanthopleuribacteraceae</taxon>
        <taxon>Acanthopleuribacter</taxon>
    </lineage>
</organism>
<evidence type="ECO:0000259" key="2">
    <source>
        <dbReference type="PROSITE" id="PS50853"/>
    </source>
</evidence>
<feature type="chain" id="PRO_5035169090" evidence="1">
    <location>
        <begin position="17"/>
        <end position="478"/>
    </location>
</feature>
<dbReference type="Pfam" id="PF00041">
    <property type="entry name" value="fn3"/>
    <property type="match status" value="1"/>
</dbReference>
<dbReference type="AlphaFoldDB" id="A0A8J7Q239"/>
<dbReference type="Gene3D" id="2.60.40.10">
    <property type="entry name" value="Immunoglobulins"/>
    <property type="match status" value="1"/>
</dbReference>
<dbReference type="EMBL" id="JAFREP010000001">
    <property type="protein sequence ID" value="MBO1316932.1"/>
    <property type="molecule type" value="Genomic_DNA"/>
</dbReference>
<evidence type="ECO:0000313" key="4">
    <source>
        <dbReference type="Proteomes" id="UP000664417"/>
    </source>
</evidence>
<dbReference type="SUPFAM" id="SSF49265">
    <property type="entry name" value="Fibronectin type III"/>
    <property type="match status" value="1"/>
</dbReference>
<sequence>MMKKCCCLLLIAVLFAACEPLETGDPPTFTSGVTATAISQSQIALSWTPATDDLLEPEELSYAIWYSKSSETFDVATDEPSVITPEGAHGYALLGLDAGTEYRISVRARDRGNSYSETLSNDPQTKVIATEAANAGAFREELVIDLTRTPEGLAVGVGDNAPRATVALLSGNLVTLQTFDSSDAAETTTDLNFGAAVTEAHFVRNRDNLNYDDLFVLAGGSLVYLPNSGTGFDISDLEQPFTGSATTHSFSTFRGESGVRGVMYQDNAGAYLYEHDGEGAFTQQTAPTLDADERVKLININGDARPDLVFFGPGGVAVALGDDDDFGFDNRDEVDDDFTRITSEHTLYVVDYDGDGDQDICILERDRDGSPETQFHVYTNNEGTFSTRTVTDYGDAQLMDPSFPVLGATDVRSLLFVQETSNTAVLYSSPRDTTLDGIYGGSGQADWVRFIDINGDNFEDLVLLSAASDKLTVLFGRE</sequence>
<feature type="domain" description="Fibronectin type-III" evidence="2">
    <location>
        <begin position="29"/>
        <end position="133"/>
    </location>
</feature>
<proteinExistence type="predicted"/>
<keyword evidence="1" id="KW-0732">Signal</keyword>
<dbReference type="InterPro" id="IPR003961">
    <property type="entry name" value="FN3_dom"/>
</dbReference>
<reference evidence="3" key="1">
    <citation type="submission" date="2021-03" db="EMBL/GenBank/DDBJ databases">
        <authorList>
            <person name="Wang G."/>
        </authorList>
    </citation>
    <scope>NUCLEOTIDE SEQUENCE</scope>
    <source>
        <strain evidence="3">KCTC 12899</strain>
    </source>
</reference>
<dbReference type="SUPFAM" id="SSF69318">
    <property type="entry name" value="Integrin alpha N-terminal domain"/>
    <property type="match status" value="1"/>
</dbReference>